<protein>
    <submittedName>
        <fullName evidence="1">Uncharacterized protein</fullName>
    </submittedName>
</protein>
<gene>
    <name evidence="1" type="ORF">S12H4_62072</name>
</gene>
<dbReference type="PROSITE" id="PS51257">
    <property type="entry name" value="PROKAR_LIPOPROTEIN"/>
    <property type="match status" value="1"/>
</dbReference>
<name>X1VF61_9ZZZZ</name>
<dbReference type="AlphaFoldDB" id="X1VF61"/>
<reference evidence="1" key="1">
    <citation type="journal article" date="2014" name="Front. Microbiol.">
        <title>High frequency of phylogenetically diverse reductive dehalogenase-homologous genes in deep subseafloor sedimentary metagenomes.</title>
        <authorList>
            <person name="Kawai M."/>
            <person name="Futagami T."/>
            <person name="Toyoda A."/>
            <person name="Takaki Y."/>
            <person name="Nishi S."/>
            <person name="Hori S."/>
            <person name="Arai W."/>
            <person name="Tsubouchi T."/>
            <person name="Morono Y."/>
            <person name="Uchiyama I."/>
            <person name="Ito T."/>
            <person name="Fujiyama A."/>
            <person name="Inagaki F."/>
            <person name="Takami H."/>
        </authorList>
    </citation>
    <scope>NUCLEOTIDE SEQUENCE</scope>
    <source>
        <strain evidence="1">Expedition CK06-06</strain>
    </source>
</reference>
<evidence type="ECO:0000313" key="1">
    <source>
        <dbReference type="EMBL" id="GAJ16552.1"/>
    </source>
</evidence>
<feature type="non-terminal residue" evidence="1">
    <location>
        <position position="34"/>
    </location>
</feature>
<sequence length="34" mass="3842">MKKFFVLLFGLVILLLMGGCQSLVDFLPFLNRAP</sequence>
<proteinExistence type="predicted"/>
<comment type="caution">
    <text evidence="1">The sequence shown here is derived from an EMBL/GenBank/DDBJ whole genome shotgun (WGS) entry which is preliminary data.</text>
</comment>
<dbReference type="EMBL" id="BARW01041462">
    <property type="protein sequence ID" value="GAJ16552.1"/>
    <property type="molecule type" value="Genomic_DNA"/>
</dbReference>
<organism evidence="1">
    <name type="scientific">marine sediment metagenome</name>
    <dbReference type="NCBI Taxonomy" id="412755"/>
    <lineage>
        <taxon>unclassified sequences</taxon>
        <taxon>metagenomes</taxon>
        <taxon>ecological metagenomes</taxon>
    </lineage>
</organism>
<accession>X1VF61</accession>